<keyword evidence="3" id="KW-1185">Reference proteome</keyword>
<feature type="compositionally biased region" description="Acidic residues" evidence="1">
    <location>
        <begin position="7"/>
        <end position="16"/>
    </location>
</feature>
<sequence>MSLVEEPPQEFNEEYNEERTYHDREDEVNDKEAKDDEKKNRDSRSVEWKANKPRVRFHPESEEEQDSESRPPSSSTKNNNTIQQEETPLSNNEHTETNQKITMAMQSVMKKLGKELIRDRMRRKIDNDDPLDIESVKLAIEFFKREELDLEERKSNWITVEIVYQIHDLVIKTRILQQSGLVNIEKLKSVIGNRVKIGSTILNLLLAKSTSVTEPSSVEYNKFLVLCLTLTGDSVFSVLENALSLFCASGTVTVHHQSENDIVAIDEFMYCVKFLSDEEERCENRELSQELKMMYDELSDLSKMESFVTRGMVISSISWQSLLEMETKKVGS</sequence>
<dbReference type="Proteomes" id="UP000444721">
    <property type="component" value="Unassembled WGS sequence"/>
</dbReference>
<dbReference type="OMA" id="RCENREL"/>
<dbReference type="AlphaFoldDB" id="A0A6A5BE16"/>
<protein>
    <submittedName>
        <fullName evidence="2">Uncharacterized protein</fullName>
    </submittedName>
</protein>
<dbReference type="EMBL" id="VFQX01000063">
    <property type="protein sequence ID" value="KAF0973072.1"/>
    <property type="molecule type" value="Genomic_DNA"/>
</dbReference>
<dbReference type="OrthoDB" id="10261237at2759"/>
<comment type="caution">
    <text evidence="2">The sequence shown here is derived from an EMBL/GenBank/DDBJ whole genome shotgun (WGS) entry which is preliminary data.</text>
</comment>
<dbReference type="RefSeq" id="XP_044557785.1">
    <property type="nucleotide sequence ID" value="XM_044712622.1"/>
</dbReference>
<reference evidence="2 3" key="1">
    <citation type="journal article" date="2019" name="Sci. Rep.">
        <title>Nanopore sequencing improves the draft genome of the human pathogenic amoeba Naegleria fowleri.</title>
        <authorList>
            <person name="Liechti N."/>
            <person name="Schurch N."/>
            <person name="Bruggmann R."/>
            <person name="Wittwer M."/>
        </authorList>
    </citation>
    <scope>NUCLEOTIDE SEQUENCE [LARGE SCALE GENOMIC DNA]</scope>
    <source>
        <strain evidence="2 3">ATCC 30894</strain>
    </source>
</reference>
<organism evidence="2 3">
    <name type="scientific">Naegleria fowleri</name>
    <name type="common">Brain eating amoeba</name>
    <dbReference type="NCBI Taxonomy" id="5763"/>
    <lineage>
        <taxon>Eukaryota</taxon>
        <taxon>Discoba</taxon>
        <taxon>Heterolobosea</taxon>
        <taxon>Tetramitia</taxon>
        <taxon>Eutetramitia</taxon>
        <taxon>Vahlkampfiidae</taxon>
        <taxon>Naegleria</taxon>
    </lineage>
</organism>
<feature type="compositionally biased region" description="Polar residues" evidence="1">
    <location>
        <begin position="70"/>
        <end position="97"/>
    </location>
</feature>
<dbReference type="VEuPathDB" id="AmoebaDB:NF0085240"/>
<dbReference type="VEuPathDB" id="AmoebaDB:FDP41_008736"/>
<gene>
    <name evidence="2" type="ORF">FDP41_008736</name>
</gene>
<dbReference type="VEuPathDB" id="AmoebaDB:NfTy_008310"/>
<evidence type="ECO:0000313" key="3">
    <source>
        <dbReference type="Proteomes" id="UP000444721"/>
    </source>
</evidence>
<proteinExistence type="predicted"/>
<dbReference type="GeneID" id="68115954"/>
<evidence type="ECO:0000256" key="1">
    <source>
        <dbReference type="SAM" id="MobiDB-lite"/>
    </source>
</evidence>
<name>A0A6A5BE16_NAEFO</name>
<feature type="compositionally biased region" description="Basic and acidic residues" evidence="1">
    <location>
        <begin position="17"/>
        <end position="50"/>
    </location>
</feature>
<feature type="region of interest" description="Disordered" evidence="1">
    <location>
        <begin position="1"/>
        <end position="97"/>
    </location>
</feature>
<evidence type="ECO:0000313" key="2">
    <source>
        <dbReference type="EMBL" id="KAF0973072.1"/>
    </source>
</evidence>
<accession>A0A6A5BE16</accession>